<accession>A0A382SPK6</accession>
<protein>
    <recommendedName>
        <fullName evidence="1">PD-(D/E)XK endonuclease-like domain-containing protein</fullName>
    </recommendedName>
</protein>
<dbReference type="InterPro" id="IPR011335">
    <property type="entry name" value="Restrct_endonuc-II-like"/>
</dbReference>
<proteinExistence type="predicted"/>
<dbReference type="SUPFAM" id="SSF52980">
    <property type="entry name" value="Restriction endonuclease-like"/>
    <property type="match status" value="1"/>
</dbReference>
<evidence type="ECO:0000259" key="1">
    <source>
        <dbReference type="Pfam" id="PF12705"/>
    </source>
</evidence>
<dbReference type="InterPro" id="IPR011604">
    <property type="entry name" value="PDDEXK-like_dom_sf"/>
</dbReference>
<dbReference type="Gene3D" id="3.90.320.10">
    <property type="match status" value="1"/>
</dbReference>
<sequence length="192" mass="21987">MKKFNHVGSELQDLRTENIEGKRHYVTPDGNKYISITTLLSNLSKAGIQKWRERVGEVEANRISTKASRQGTRVHSICESYIKNEDGFLDGRMPNEVEMFQSINPLLDKIDNIHCVEGALYSDELKLAGRTDLIAEFNDELAVIDYKTSRKIKTWEMCHAYFMQGAFYAQAYEERTGISVNEIVIIMAVENE</sequence>
<reference evidence="2" key="1">
    <citation type="submission" date="2018-05" db="EMBL/GenBank/DDBJ databases">
        <authorList>
            <person name="Lanie J.A."/>
            <person name="Ng W.-L."/>
            <person name="Kazmierczak K.M."/>
            <person name="Andrzejewski T.M."/>
            <person name="Davidsen T.M."/>
            <person name="Wayne K.J."/>
            <person name="Tettelin H."/>
            <person name="Glass J.I."/>
            <person name="Rusch D."/>
            <person name="Podicherti R."/>
            <person name="Tsui H.-C.T."/>
            <person name="Winkler M.E."/>
        </authorList>
    </citation>
    <scope>NUCLEOTIDE SEQUENCE</scope>
</reference>
<feature type="non-terminal residue" evidence="2">
    <location>
        <position position="192"/>
    </location>
</feature>
<dbReference type="InterPro" id="IPR038726">
    <property type="entry name" value="PDDEXK_AddAB-type"/>
</dbReference>
<gene>
    <name evidence="2" type="ORF">METZ01_LOCUS364249</name>
</gene>
<feature type="domain" description="PD-(D/E)XK endonuclease-like" evidence="1">
    <location>
        <begin position="84"/>
        <end position="175"/>
    </location>
</feature>
<dbReference type="EMBL" id="UINC01130369">
    <property type="protein sequence ID" value="SVD11395.1"/>
    <property type="molecule type" value="Genomic_DNA"/>
</dbReference>
<dbReference type="PANTHER" id="PTHR31340:SF3">
    <property type="entry name" value="MITOCHONDRIAL GENOME MAINTENANCE EXONUCLEASE 1"/>
    <property type="match status" value="1"/>
</dbReference>
<dbReference type="Pfam" id="PF12705">
    <property type="entry name" value="PDDEXK_1"/>
    <property type="match status" value="1"/>
</dbReference>
<organism evidence="2">
    <name type="scientific">marine metagenome</name>
    <dbReference type="NCBI Taxonomy" id="408172"/>
    <lineage>
        <taxon>unclassified sequences</taxon>
        <taxon>metagenomes</taxon>
        <taxon>ecological metagenomes</taxon>
    </lineage>
</organism>
<name>A0A382SPK6_9ZZZZ</name>
<dbReference type="AlphaFoldDB" id="A0A382SPK6"/>
<evidence type="ECO:0000313" key="2">
    <source>
        <dbReference type="EMBL" id="SVD11395.1"/>
    </source>
</evidence>
<dbReference type="PANTHER" id="PTHR31340">
    <property type="entry name" value="MITOCHONDRIAL GENOME MAINTENANCE EXONUCLEASE 1"/>
    <property type="match status" value="1"/>
</dbReference>